<reference evidence="2 3" key="1">
    <citation type="submission" date="2015-04" db="EMBL/GenBank/DDBJ databases">
        <title>Whole genome shotgun sequence of Sphingomonas changbaiensis NBRC 104936.</title>
        <authorList>
            <person name="Katano-Makiyama Y."/>
            <person name="Hosoyama A."/>
            <person name="Hashimoto M."/>
            <person name="Noguchi M."/>
            <person name="Tsuchikane K."/>
            <person name="Ohji S."/>
            <person name="Yamazoe A."/>
            <person name="Ichikawa N."/>
            <person name="Kimura A."/>
            <person name="Fujita N."/>
        </authorList>
    </citation>
    <scope>NUCLEOTIDE SEQUENCE [LARGE SCALE GENOMIC DNA]</scope>
    <source>
        <strain evidence="2 3">NBRC 104936</strain>
    </source>
</reference>
<organism evidence="2 3">
    <name type="scientific">Sphingomonas changbaiensis NBRC 104936</name>
    <dbReference type="NCBI Taxonomy" id="1219043"/>
    <lineage>
        <taxon>Bacteria</taxon>
        <taxon>Pseudomonadati</taxon>
        <taxon>Pseudomonadota</taxon>
        <taxon>Alphaproteobacteria</taxon>
        <taxon>Sphingomonadales</taxon>
        <taxon>Sphingomonadaceae</taxon>
        <taxon>Sphingomonas</taxon>
    </lineage>
</organism>
<dbReference type="AlphaFoldDB" id="A0A0E9MME2"/>
<dbReference type="Proteomes" id="UP000033202">
    <property type="component" value="Unassembled WGS sequence"/>
</dbReference>
<evidence type="ECO:0000313" key="3">
    <source>
        <dbReference type="Proteomes" id="UP000033202"/>
    </source>
</evidence>
<accession>A0A0E9MME2</accession>
<evidence type="ECO:0000313" key="2">
    <source>
        <dbReference type="EMBL" id="GAO38586.1"/>
    </source>
</evidence>
<dbReference type="OrthoDB" id="7591706at2"/>
<name>A0A0E9MME2_9SPHN</name>
<gene>
    <name evidence="2" type="ORF">SCH01S_16_01050</name>
</gene>
<dbReference type="EMBL" id="BBWU01000016">
    <property type="protein sequence ID" value="GAO38586.1"/>
    <property type="molecule type" value="Genomic_DNA"/>
</dbReference>
<evidence type="ECO:0000256" key="1">
    <source>
        <dbReference type="SAM" id="MobiDB-lite"/>
    </source>
</evidence>
<comment type="caution">
    <text evidence="2">The sequence shown here is derived from an EMBL/GenBank/DDBJ whole genome shotgun (WGS) entry which is preliminary data.</text>
</comment>
<feature type="region of interest" description="Disordered" evidence="1">
    <location>
        <begin position="1"/>
        <end position="24"/>
    </location>
</feature>
<protein>
    <submittedName>
        <fullName evidence="2">Uncharacterized protein</fullName>
    </submittedName>
</protein>
<keyword evidence="3" id="KW-1185">Reference proteome</keyword>
<proteinExistence type="predicted"/>
<sequence>MARSQPYHRPPGATQQDRDQARKAMIERRQALAAKLAEVTARRATNPIAPPPSERAQPSRNVEGYMAAIASQPLHRLGEAEVAELAPTYATLVRSAAEIAGRGDVRVVMPWPPSKVSPSAIVSLLAIGAIGSAARTTVRMQGIDIVSRERADEVRAMVFPYARSTHAQARQVQVDRHDFGRTNFEHVTRYLGGGGDAAKDLHQVLARVRKLSGRASDGRDYAEFEHPILDEIIPHGPARGDRPSNSSVLWRTRTKTDIGRQTRSGEADDPAKAAYYMFTVRRDDRLGVELRLIERPPDLLILDLSRNGRDRLGWDWVRRAGEMVACMREIHPSAGILAVVDDPWSYRAARFDVLGTKQPGKKGKVIPAPGSVIYCPTSGILQDVGQRTPPFEGASTITVDGFYGDVDRNIEHLRELANRLTDMGDPAGAATARNLMATVRRSASLPGSIAELSRFIERETSAAIADDRLATYRAITDINTLTDPTSLASQADAEKGVAAEARTVMRTLEQATPMATLLEDAMQPALRSSSRSVFVFRSDMIAEFAVDRLGPSHPKLAERIESGVIRFGGARALDTVADAPASARNQFKRAIFVAPTTSTILATLAEPWLPEQVVFLADADTLAFAARDAARLADEIGVDALAARLRTFAEKANSRVAGIGRHAVQLDAEAPSEDVEFPTGSVVDLTGGGRGERRLVEIKLGNGQRIIARPSTGMVLRDDGAATTTFVERPASQIKRGDEVCVIGAGFIERARSLVNIRVTAAEEIREYHSQVAKRFAAIPEDSTNGRLRVLVARMGQPAVPIERARYWIDLSDEIDKPLHEVVPHAPQDRDTFMRFAEALGIGQKLAESFWLWAVVAQRSHRMRAGNVFHDAFRGILTDPHAALASNRDRSADIRALRAMAEEHVATVADTRSIEVS</sequence>
<dbReference type="STRING" id="1219043.SCH01S_16_01050"/>